<dbReference type="EMBL" id="JAPWGY010000004">
    <property type="protein sequence ID" value="MCZ4281671.1"/>
    <property type="molecule type" value="Genomic_DNA"/>
</dbReference>
<gene>
    <name evidence="1" type="ORF">O4H49_12850</name>
</gene>
<sequence length="90" mass="10603">MTEWSLSASQVIDQVHQTLPDDIDYKSRVKAVDSAYPFGERKHWPYKAWLAARKRYLRPYKPPKEVKHLSPLERMIERALQNNAGVDNHE</sequence>
<dbReference type="Proteomes" id="UP001069802">
    <property type="component" value="Unassembled WGS sequence"/>
</dbReference>
<protein>
    <submittedName>
        <fullName evidence="1">Uncharacterized protein</fullName>
    </submittedName>
</protein>
<name>A0ABT4LMU3_9PROT</name>
<dbReference type="RefSeq" id="WP_269423834.1">
    <property type="nucleotide sequence ID" value="NZ_JAPWGY010000004.1"/>
</dbReference>
<keyword evidence="2" id="KW-1185">Reference proteome</keyword>
<organism evidence="1 2">
    <name type="scientific">Kiloniella laminariae</name>
    <dbReference type="NCBI Taxonomy" id="454162"/>
    <lineage>
        <taxon>Bacteria</taxon>
        <taxon>Pseudomonadati</taxon>
        <taxon>Pseudomonadota</taxon>
        <taxon>Alphaproteobacteria</taxon>
        <taxon>Rhodospirillales</taxon>
        <taxon>Kiloniellaceae</taxon>
        <taxon>Kiloniella</taxon>
    </lineage>
</organism>
<evidence type="ECO:0000313" key="2">
    <source>
        <dbReference type="Proteomes" id="UP001069802"/>
    </source>
</evidence>
<proteinExistence type="predicted"/>
<reference evidence="1" key="1">
    <citation type="submission" date="2022-12" db="EMBL/GenBank/DDBJ databases">
        <title>Bacterial isolates from different developmental stages of Nematostella vectensis.</title>
        <authorList>
            <person name="Fraune S."/>
        </authorList>
    </citation>
    <scope>NUCLEOTIDE SEQUENCE</scope>
    <source>
        <strain evidence="1">G21630-S1</strain>
    </source>
</reference>
<accession>A0ABT4LMU3</accession>
<evidence type="ECO:0000313" key="1">
    <source>
        <dbReference type="EMBL" id="MCZ4281671.1"/>
    </source>
</evidence>
<comment type="caution">
    <text evidence="1">The sequence shown here is derived from an EMBL/GenBank/DDBJ whole genome shotgun (WGS) entry which is preliminary data.</text>
</comment>